<protein>
    <submittedName>
        <fullName evidence="1">Uncharacterized protein</fullName>
    </submittedName>
</protein>
<organism evidence="1 2">
    <name type="scientific">Actinomadura monticuli</name>
    <dbReference type="NCBI Taxonomy" id="3097367"/>
    <lineage>
        <taxon>Bacteria</taxon>
        <taxon>Bacillati</taxon>
        <taxon>Actinomycetota</taxon>
        <taxon>Actinomycetes</taxon>
        <taxon>Streptosporangiales</taxon>
        <taxon>Thermomonosporaceae</taxon>
        <taxon>Actinomadura</taxon>
    </lineage>
</organism>
<reference evidence="1 2" key="1">
    <citation type="submission" date="2023-11" db="EMBL/GenBank/DDBJ databases">
        <title>Actinomadura monticuli sp. nov., isolated from volcanic ash.</title>
        <authorList>
            <person name="Lee S.D."/>
            <person name="Yang H."/>
            <person name="Kim I.S."/>
        </authorList>
    </citation>
    <scope>NUCLEOTIDE SEQUENCE [LARGE SCALE GENOMIC DNA]</scope>
    <source>
        <strain evidence="1 2">DLS-62</strain>
    </source>
</reference>
<keyword evidence="2" id="KW-1185">Reference proteome</keyword>
<name>A0ABV4QJ35_9ACTN</name>
<evidence type="ECO:0000313" key="2">
    <source>
        <dbReference type="Proteomes" id="UP001569963"/>
    </source>
</evidence>
<proteinExistence type="predicted"/>
<dbReference type="EMBL" id="JAXCEI010000017">
    <property type="protein sequence ID" value="MFA1543182.1"/>
    <property type="molecule type" value="Genomic_DNA"/>
</dbReference>
<evidence type="ECO:0000313" key="1">
    <source>
        <dbReference type="EMBL" id="MFA1543182.1"/>
    </source>
</evidence>
<accession>A0ABV4QJ35</accession>
<gene>
    <name evidence="1" type="ORF">SM611_30010</name>
</gene>
<sequence>MSKPSPLQLQFLLGHVQVLSDQHWHLFTASRQAMDDHAWVGGTASRSFARELDQSDAALHAELRKALQLLRDELDRGPFRTS</sequence>
<comment type="caution">
    <text evidence="1">The sequence shown here is derived from an EMBL/GenBank/DDBJ whole genome shotgun (WGS) entry which is preliminary data.</text>
</comment>
<dbReference type="Proteomes" id="UP001569963">
    <property type="component" value="Unassembled WGS sequence"/>
</dbReference>
<dbReference type="RefSeq" id="WP_371953690.1">
    <property type="nucleotide sequence ID" value="NZ_JAXCEI010000017.1"/>
</dbReference>